<proteinExistence type="predicted"/>
<dbReference type="RefSeq" id="YP_010671597.1">
    <property type="nucleotide sequence ID" value="NC_070969.1"/>
</dbReference>
<dbReference type="KEGG" id="vg:77947851"/>
<accession>A0A889IR43</accession>
<dbReference type="GeneID" id="77947851"/>
<keyword evidence="3" id="KW-1185">Reference proteome</keyword>
<dbReference type="EMBL" id="MW460249">
    <property type="protein sequence ID" value="QRE00584.1"/>
    <property type="molecule type" value="Genomic_DNA"/>
</dbReference>
<evidence type="ECO:0000256" key="1">
    <source>
        <dbReference type="SAM" id="MobiDB-lite"/>
    </source>
</evidence>
<organism evidence="2 3">
    <name type="scientific">Pseudomonas phage Itty13</name>
    <dbReference type="NCBI Taxonomy" id="2805750"/>
    <lineage>
        <taxon>Viruses</taxon>
        <taxon>Duplodnaviria</taxon>
        <taxon>Heunggongvirae</taxon>
        <taxon>Uroviricota</taxon>
        <taxon>Caudoviricetes</taxon>
        <taxon>Ittyvirus</taxon>
        <taxon>Ittyvirus itty13</taxon>
    </lineage>
</organism>
<name>A0A889IR43_9CAUD</name>
<feature type="compositionally biased region" description="Basic and acidic residues" evidence="1">
    <location>
        <begin position="9"/>
        <end position="18"/>
    </location>
</feature>
<dbReference type="Proteomes" id="UP000610026">
    <property type="component" value="Segment"/>
</dbReference>
<feature type="region of interest" description="Disordered" evidence="1">
    <location>
        <begin position="1"/>
        <end position="23"/>
    </location>
</feature>
<protein>
    <submittedName>
        <fullName evidence="2">Uncharacterized protein</fullName>
    </submittedName>
</protein>
<sequence length="115" mass="12757">MARGGSESARARAQESRRTQGSAGLTLAVERQITTLVERILNQRAREQALLLEKLQVLLGERGDQRRDSALRRGELLLNFKRIPRASAAPSMDEFNALVDAYNSLIVALADLARK</sequence>
<evidence type="ECO:0000313" key="3">
    <source>
        <dbReference type="Proteomes" id="UP000610026"/>
    </source>
</evidence>
<reference evidence="2" key="1">
    <citation type="submission" date="2021-01" db="EMBL/GenBank/DDBJ databases">
        <authorList>
            <person name="Ben Porat S."/>
            <person name="Alkalay-Oren S."/>
            <person name="Coppenhagen-Glazer S."/>
            <person name="Hazan R."/>
        </authorList>
    </citation>
    <scope>NUCLEOTIDE SEQUENCE</scope>
</reference>
<evidence type="ECO:0000313" key="2">
    <source>
        <dbReference type="EMBL" id="QRE00584.1"/>
    </source>
</evidence>